<evidence type="ECO:0000256" key="2">
    <source>
        <dbReference type="ARBA" id="ARBA00007316"/>
    </source>
</evidence>
<dbReference type="EMBL" id="CACVAY010000062">
    <property type="protein sequence ID" value="CAA6813664.1"/>
    <property type="molecule type" value="Genomic_DNA"/>
</dbReference>
<gene>
    <name evidence="21" type="ORF">HELGO_WM15090</name>
</gene>
<evidence type="ECO:0000256" key="16">
    <source>
        <dbReference type="SAM" id="Coils"/>
    </source>
</evidence>
<evidence type="ECO:0000256" key="13">
    <source>
        <dbReference type="ARBA" id="ARBA00023136"/>
    </source>
</evidence>
<comment type="catalytic activity">
    <reaction evidence="15">
        <text>L-tyrosyl-[protein] + ATP = O-phospho-L-tyrosyl-[protein] + ADP + H(+)</text>
        <dbReference type="Rhea" id="RHEA:10596"/>
        <dbReference type="Rhea" id="RHEA-COMP:10136"/>
        <dbReference type="Rhea" id="RHEA-COMP:20101"/>
        <dbReference type="ChEBI" id="CHEBI:15378"/>
        <dbReference type="ChEBI" id="CHEBI:30616"/>
        <dbReference type="ChEBI" id="CHEBI:46858"/>
        <dbReference type="ChEBI" id="CHEBI:61978"/>
        <dbReference type="ChEBI" id="CHEBI:456216"/>
        <dbReference type="EC" id="2.7.10.2"/>
    </reaction>
</comment>
<keyword evidence="11" id="KW-0067">ATP-binding</keyword>
<evidence type="ECO:0000256" key="6">
    <source>
        <dbReference type="ARBA" id="ARBA00022519"/>
    </source>
</evidence>
<protein>
    <recommendedName>
        <fullName evidence="4">non-specific protein-tyrosine kinase</fullName>
        <ecNumber evidence="4">2.7.10.2</ecNumber>
    </recommendedName>
</protein>
<dbReference type="EC" id="2.7.10.2" evidence="4"/>
<proteinExistence type="inferred from homology"/>
<comment type="similarity">
    <text evidence="3">Belongs to the etk/wzc family.</text>
</comment>
<dbReference type="Gene3D" id="3.40.50.300">
    <property type="entry name" value="P-loop containing nucleotide triphosphate hydrolases"/>
    <property type="match status" value="1"/>
</dbReference>
<feature type="domain" description="AAA" evidence="19">
    <location>
        <begin position="599"/>
        <end position="729"/>
    </location>
</feature>
<keyword evidence="7" id="KW-0808">Transferase</keyword>
<evidence type="ECO:0000256" key="11">
    <source>
        <dbReference type="ARBA" id="ARBA00022840"/>
    </source>
</evidence>
<keyword evidence="6" id="KW-0997">Cell inner membrane</keyword>
<dbReference type="PANTHER" id="PTHR32309">
    <property type="entry name" value="TYROSINE-PROTEIN KINASE"/>
    <property type="match status" value="1"/>
</dbReference>
<sequence length="793" mass="87531">MDKDSSNLVPFRHGKLDNNNKYPSVSSNGVIDADENRVDGDDEIDLKALLGVVIRRRWLIASIAGVVLLLSLLYTLSITPLYKAEVTLRIDQQEDRVVSYDVYEQKQVDSNFYETQINVLRSRVLARRVIDELGLESFYEDPQLKKPIVAEYMSTAKESVTGGVSDFVAELFGGSKGELEGDEGTSDEIALEDTPAIDLIDPKSQLGELPLELKFLGGLRVSPVKGSNIVSVSYQSPEPELSANIANTLAESFIKLNLETRGESSVYAEKFLKDQLAIIRSKLEKSEIELVEYAKNKQIIHTDDKSSIISSELQALSAAYIVAKNKLIAAESTFRQKNKVSGDMRLMENAVINKLKGKLLELESKYTELSQTYKPAYPQMIELRNQIAAVNKRISKEEKFIQKGSSNELESLYLAAKENASESKKQLDSKKAEILSLRDKSIGYQALKREVDTNRELYDGLLQRVKEVGVASGAVSNNVSILDYAYVPFGQASPNNARNVLMGFLLGLMLGVGVAFLLENMDDSLKTAKDVELLTGLPIIGYFPFTKIATGHTNPLLIHEKPFSAMSEAFRSTIFDLQFSTEHGTPKLLHITSSTPDEGKSCSSINLSTVFAQEGKRTLLIDCDLRKPSMHGYLDMHNDKGLTNVLVGQCELEEAYQKSELIPNFTLLSAGVSPSNPVKLLASESMLEVLNKVAGDFDQVILDSPPVLGMADALILSNRAHATLFVVSSEGAKKAGVVDALKRLDRGYGNVIGVMLTKVKNNRSSYYGYDGYYSYGHESTTEMTPVQKQEKLA</sequence>
<keyword evidence="5" id="KW-1003">Cell membrane</keyword>
<feature type="transmembrane region" description="Helical" evidence="17">
    <location>
        <begin position="58"/>
        <end position="82"/>
    </location>
</feature>
<feature type="domain" description="Tyrosine-protein kinase G-rich" evidence="20">
    <location>
        <begin position="447"/>
        <end position="517"/>
    </location>
</feature>
<keyword evidence="13 17" id="KW-0472">Membrane</keyword>
<dbReference type="SUPFAM" id="SSF52540">
    <property type="entry name" value="P-loop containing nucleoside triphosphate hydrolases"/>
    <property type="match status" value="1"/>
</dbReference>
<organism evidence="21">
    <name type="scientific">uncultured Thiotrichaceae bacterium</name>
    <dbReference type="NCBI Taxonomy" id="298394"/>
    <lineage>
        <taxon>Bacteria</taxon>
        <taxon>Pseudomonadati</taxon>
        <taxon>Pseudomonadota</taxon>
        <taxon>Gammaproteobacteria</taxon>
        <taxon>Thiotrichales</taxon>
        <taxon>Thiotrichaceae</taxon>
        <taxon>environmental samples</taxon>
    </lineage>
</organism>
<dbReference type="InterPro" id="IPR027417">
    <property type="entry name" value="P-loop_NTPase"/>
</dbReference>
<comment type="subcellular location">
    <subcellularLocation>
        <location evidence="1">Cell inner membrane</location>
        <topology evidence="1">Multi-pass membrane protein</topology>
    </subcellularLocation>
</comment>
<dbReference type="Pfam" id="PF02706">
    <property type="entry name" value="Wzz"/>
    <property type="match status" value="1"/>
</dbReference>
<evidence type="ECO:0000313" key="21">
    <source>
        <dbReference type="EMBL" id="CAA6813664.1"/>
    </source>
</evidence>
<evidence type="ECO:0000259" key="18">
    <source>
        <dbReference type="Pfam" id="PF02706"/>
    </source>
</evidence>
<keyword evidence="8 17" id="KW-0812">Transmembrane</keyword>
<evidence type="ECO:0000256" key="15">
    <source>
        <dbReference type="ARBA" id="ARBA00051245"/>
    </source>
</evidence>
<dbReference type="InterPro" id="IPR050445">
    <property type="entry name" value="Bact_polysacc_biosynth/exp"/>
</dbReference>
<dbReference type="CDD" id="cd05387">
    <property type="entry name" value="BY-kinase"/>
    <property type="match status" value="1"/>
</dbReference>
<dbReference type="NCBIfam" id="TIGR01007">
    <property type="entry name" value="eps_fam"/>
    <property type="match status" value="1"/>
</dbReference>
<dbReference type="InterPro" id="IPR005702">
    <property type="entry name" value="Wzc-like_C"/>
</dbReference>
<evidence type="ECO:0000256" key="7">
    <source>
        <dbReference type="ARBA" id="ARBA00022679"/>
    </source>
</evidence>
<dbReference type="InterPro" id="IPR025669">
    <property type="entry name" value="AAA_dom"/>
</dbReference>
<dbReference type="Pfam" id="PF13807">
    <property type="entry name" value="GNVR"/>
    <property type="match status" value="1"/>
</dbReference>
<keyword evidence="9" id="KW-0547">Nucleotide-binding</keyword>
<dbReference type="Pfam" id="PF13614">
    <property type="entry name" value="AAA_31"/>
    <property type="match status" value="1"/>
</dbReference>
<reference evidence="21" key="1">
    <citation type="submission" date="2020-01" db="EMBL/GenBank/DDBJ databases">
        <authorList>
            <person name="Meier V. D."/>
            <person name="Meier V D."/>
        </authorList>
    </citation>
    <scope>NUCLEOTIDE SEQUENCE</scope>
    <source>
        <strain evidence="21">HLG_WM_MAG_07</strain>
    </source>
</reference>
<evidence type="ECO:0000256" key="10">
    <source>
        <dbReference type="ARBA" id="ARBA00022777"/>
    </source>
</evidence>
<dbReference type="AlphaFoldDB" id="A0A6S6TF27"/>
<evidence type="ECO:0000259" key="20">
    <source>
        <dbReference type="Pfam" id="PF13807"/>
    </source>
</evidence>
<keyword evidence="12 17" id="KW-1133">Transmembrane helix</keyword>
<evidence type="ECO:0000256" key="4">
    <source>
        <dbReference type="ARBA" id="ARBA00011903"/>
    </source>
</evidence>
<dbReference type="GO" id="GO:0005886">
    <property type="term" value="C:plasma membrane"/>
    <property type="evidence" value="ECO:0007669"/>
    <property type="project" value="UniProtKB-SubCell"/>
</dbReference>
<evidence type="ECO:0000256" key="5">
    <source>
        <dbReference type="ARBA" id="ARBA00022475"/>
    </source>
</evidence>
<keyword evidence="10" id="KW-0418">Kinase</keyword>
<dbReference type="GO" id="GO:0004715">
    <property type="term" value="F:non-membrane spanning protein tyrosine kinase activity"/>
    <property type="evidence" value="ECO:0007669"/>
    <property type="project" value="UniProtKB-EC"/>
</dbReference>
<keyword evidence="14" id="KW-0829">Tyrosine-protein kinase</keyword>
<evidence type="ECO:0000256" key="17">
    <source>
        <dbReference type="SAM" id="Phobius"/>
    </source>
</evidence>
<dbReference type="PANTHER" id="PTHR32309:SF13">
    <property type="entry name" value="FERRIC ENTEROBACTIN TRANSPORT PROTEIN FEPE"/>
    <property type="match status" value="1"/>
</dbReference>
<dbReference type="InterPro" id="IPR032807">
    <property type="entry name" value="GNVR"/>
</dbReference>
<keyword evidence="16" id="KW-0175">Coiled coil</keyword>
<evidence type="ECO:0000256" key="3">
    <source>
        <dbReference type="ARBA" id="ARBA00008883"/>
    </source>
</evidence>
<dbReference type="InterPro" id="IPR003856">
    <property type="entry name" value="LPS_length_determ_N"/>
</dbReference>
<evidence type="ECO:0000256" key="9">
    <source>
        <dbReference type="ARBA" id="ARBA00022741"/>
    </source>
</evidence>
<evidence type="ECO:0000256" key="8">
    <source>
        <dbReference type="ARBA" id="ARBA00022692"/>
    </source>
</evidence>
<name>A0A6S6TF27_9GAMM</name>
<dbReference type="GO" id="GO:0005524">
    <property type="term" value="F:ATP binding"/>
    <property type="evidence" value="ECO:0007669"/>
    <property type="project" value="UniProtKB-KW"/>
</dbReference>
<feature type="domain" description="Polysaccharide chain length determinant N-terminal" evidence="18">
    <location>
        <begin position="42"/>
        <end position="133"/>
    </location>
</feature>
<evidence type="ECO:0000256" key="12">
    <source>
        <dbReference type="ARBA" id="ARBA00022989"/>
    </source>
</evidence>
<accession>A0A6S6TF27</accession>
<evidence type="ECO:0000259" key="19">
    <source>
        <dbReference type="Pfam" id="PF13614"/>
    </source>
</evidence>
<evidence type="ECO:0000256" key="1">
    <source>
        <dbReference type="ARBA" id="ARBA00004429"/>
    </source>
</evidence>
<evidence type="ECO:0000256" key="14">
    <source>
        <dbReference type="ARBA" id="ARBA00023137"/>
    </source>
</evidence>
<comment type="similarity">
    <text evidence="2">Belongs to the CpsD/CapB family.</text>
</comment>
<feature type="coiled-coil region" evidence="16">
    <location>
        <begin position="413"/>
        <end position="440"/>
    </location>
</feature>